<evidence type="ECO:0000256" key="1">
    <source>
        <dbReference type="SAM" id="MobiDB-lite"/>
    </source>
</evidence>
<protein>
    <submittedName>
        <fullName evidence="2">Uncharacterized protein</fullName>
    </submittedName>
</protein>
<dbReference type="Gramene" id="PVH34468">
    <property type="protein sequence ID" value="PVH34468"/>
    <property type="gene ID" value="PAHAL_8G226500"/>
</dbReference>
<gene>
    <name evidence="2" type="ORF">PAHAL_8G226500</name>
</gene>
<dbReference type="AlphaFoldDB" id="A0A2T8IA04"/>
<sequence length="246" mass="26196">MAVKKQRATAWGSAGERGHVGTQGAWRASPSPQASTIPRGRHARLARDVTAKSGRADCSAASAAAKLDRSCYPAAMELDDPLSRAPRVQLRPERRRAIDGAFLVPASESSPFSPRRGARARWRRAGDARKAAGASRSSPPPRRSAKEKGRGGGRGPVTASPERTTEEEAGRRRRRRAGRERSLGRWVADVPDQGGGRYIICRPGWADFEPYDGISAAVGGSDLAGWSGSVGLGRAKRGPVRCSHSA</sequence>
<feature type="region of interest" description="Disordered" evidence="1">
    <location>
        <begin position="106"/>
        <end position="182"/>
    </location>
</feature>
<accession>A0A2T8IA04</accession>
<feature type="region of interest" description="Disordered" evidence="1">
    <location>
        <begin position="1"/>
        <end position="42"/>
    </location>
</feature>
<dbReference type="Proteomes" id="UP000243499">
    <property type="component" value="Chromosome 8"/>
</dbReference>
<reference evidence="2" key="1">
    <citation type="submission" date="2018-04" db="EMBL/GenBank/DDBJ databases">
        <title>WGS assembly of Panicum hallii.</title>
        <authorList>
            <person name="Lovell J."/>
            <person name="Jenkins J."/>
            <person name="Lowry D."/>
            <person name="Mamidi S."/>
            <person name="Sreedasyam A."/>
            <person name="Weng X."/>
            <person name="Barry K."/>
            <person name="Bonette J."/>
            <person name="Campitelli B."/>
            <person name="Daum C."/>
            <person name="Gordon S."/>
            <person name="Gould B."/>
            <person name="Lipzen A."/>
            <person name="Macqueen A."/>
            <person name="Palacio-Mejia J."/>
            <person name="Plott C."/>
            <person name="Shakirov E."/>
            <person name="Shu S."/>
            <person name="Yoshinaga Y."/>
            <person name="Zane M."/>
            <person name="Rokhsar D."/>
            <person name="Grimwood J."/>
            <person name="Schmutz J."/>
            <person name="Juenger T."/>
        </authorList>
    </citation>
    <scope>NUCLEOTIDE SEQUENCE [LARGE SCALE GENOMIC DNA]</scope>
    <source>
        <strain evidence="2">FIL2</strain>
    </source>
</reference>
<organism evidence="2">
    <name type="scientific">Panicum hallii</name>
    <dbReference type="NCBI Taxonomy" id="206008"/>
    <lineage>
        <taxon>Eukaryota</taxon>
        <taxon>Viridiplantae</taxon>
        <taxon>Streptophyta</taxon>
        <taxon>Embryophyta</taxon>
        <taxon>Tracheophyta</taxon>
        <taxon>Spermatophyta</taxon>
        <taxon>Magnoliopsida</taxon>
        <taxon>Liliopsida</taxon>
        <taxon>Poales</taxon>
        <taxon>Poaceae</taxon>
        <taxon>PACMAD clade</taxon>
        <taxon>Panicoideae</taxon>
        <taxon>Panicodae</taxon>
        <taxon>Paniceae</taxon>
        <taxon>Panicinae</taxon>
        <taxon>Panicum</taxon>
        <taxon>Panicum sect. Panicum</taxon>
    </lineage>
</organism>
<dbReference type="EMBL" id="CM008053">
    <property type="protein sequence ID" value="PVH34468.1"/>
    <property type="molecule type" value="Genomic_DNA"/>
</dbReference>
<name>A0A2T8IA04_9POAL</name>
<proteinExistence type="predicted"/>
<evidence type="ECO:0000313" key="2">
    <source>
        <dbReference type="EMBL" id="PVH34468.1"/>
    </source>
</evidence>